<feature type="domain" description="Arginine repressor DNA-binding" evidence="10">
    <location>
        <begin position="33"/>
        <end position="97"/>
    </location>
</feature>
<evidence type="ECO:0000256" key="8">
    <source>
        <dbReference type="HAMAP-Rule" id="MF_00173"/>
    </source>
</evidence>
<dbReference type="InterPro" id="IPR001669">
    <property type="entry name" value="Arg_repress"/>
</dbReference>
<dbReference type="Gene3D" id="1.10.10.10">
    <property type="entry name" value="Winged helix-like DNA-binding domain superfamily/Winged helix DNA-binding domain"/>
    <property type="match status" value="1"/>
</dbReference>
<keyword evidence="7 8" id="KW-0804">Transcription</keyword>
<evidence type="ECO:0000313" key="12">
    <source>
        <dbReference type="EMBL" id="VEG75469.1"/>
    </source>
</evidence>
<dbReference type="GO" id="GO:0006526">
    <property type="term" value="P:L-arginine biosynthetic process"/>
    <property type="evidence" value="ECO:0007669"/>
    <property type="project" value="UniProtKB-UniPathway"/>
</dbReference>
<evidence type="ECO:0000256" key="2">
    <source>
        <dbReference type="ARBA" id="ARBA00008316"/>
    </source>
</evidence>
<keyword evidence="6 8" id="KW-0238">DNA-binding</keyword>
<evidence type="ECO:0000259" key="11">
    <source>
        <dbReference type="Pfam" id="PF02863"/>
    </source>
</evidence>
<evidence type="ECO:0000313" key="13">
    <source>
        <dbReference type="Proteomes" id="UP000276899"/>
    </source>
</evidence>
<dbReference type="InterPro" id="IPR020900">
    <property type="entry name" value="Arg_repress_DNA-bd"/>
</dbReference>
<dbReference type="GO" id="GO:0003700">
    <property type="term" value="F:DNA-binding transcription factor activity"/>
    <property type="evidence" value="ECO:0007669"/>
    <property type="project" value="UniProtKB-UniRule"/>
</dbReference>
<name>A0A3S4WLF0_9ACTO</name>
<dbReference type="InterPro" id="IPR036251">
    <property type="entry name" value="Arg_repress_C_sf"/>
</dbReference>
<evidence type="ECO:0000256" key="5">
    <source>
        <dbReference type="ARBA" id="ARBA00023015"/>
    </source>
</evidence>
<feature type="region of interest" description="Disordered" evidence="9">
    <location>
        <begin position="1"/>
        <end position="35"/>
    </location>
</feature>
<keyword evidence="8" id="KW-0055">Arginine biosynthesis</keyword>
<evidence type="ECO:0000256" key="6">
    <source>
        <dbReference type="ARBA" id="ARBA00023125"/>
    </source>
</evidence>
<protein>
    <recommendedName>
        <fullName evidence="8">Arginine repressor</fullName>
    </recommendedName>
</protein>
<keyword evidence="5 8" id="KW-0805">Transcription regulation</keyword>
<keyword evidence="13" id="KW-1185">Reference proteome</keyword>
<proteinExistence type="inferred from homology"/>
<dbReference type="HAMAP" id="MF_00173">
    <property type="entry name" value="Arg_repressor"/>
    <property type="match status" value="1"/>
</dbReference>
<dbReference type="PRINTS" id="PR01467">
    <property type="entry name" value="ARGREPRESSOR"/>
</dbReference>
<dbReference type="AlphaFoldDB" id="A0A3S4WLF0"/>
<comment type="pathway">
    <text evidence="8">Amino-acid biosynthesis; L-arginine biosynthesis [regulation].</text>
</comment>
<organism evidence="12 13">
    <name type="scientific">Actinomyces slackii</name>
    <dbReference type="NCBI Taxonomy" id="52774"/>
    <lineage>
        <taxon>Bacteria</taxon>
        <taxon>Bacillati</taxon>
        <taxon>Actinomycetota</taxon>
        <taxon>Actinomycetes</taxon>
        <taxon>Actinomycetales</taxon>
        <taxon>Actinomycetaceae</taxon>
        <taxon>Actinomyces</taxon>
    </lineage>
</organism>
<comment type="subcellular location">
    <subcellularLocation>
        <location evidence="1 8">Cytoplasm</location>
    </subcellularLocation>
</comment>
<dbReference type="Proteomes" id="UP000276899">
    <property type="component" value="Chromosome"/>
</dbReference>
<keyword evidence="8" id="KW-0028">Amino-acid biosynthesis</keyword>
<feature type="compositionally biased region" description="Basic and acidic residues" evidence="9">
    <location>
        <begin position="1"/>
        <end position="11"/>
    </location>
</feature>
<evidence type="ECO:0000259" key="10">
    <source>
        <dbReference type="Pfam" id="PF01316"/>
    </source>
</evidence>
<dbReference type="STRING" id="1278298.GCA_000428685_02468"/>
<dbReference type="GO" id="GO:1900079">
    <property type="term" value="P:regulation of arginine biosynthetic process"/>
    <property type="evidence" value="ECO:0007669"/>
    <property type="project" value="UniProtKB-UniRule"/>
</dbReference>
<dbReference type="SUPFAM" id="SSF55252">
    <property type="entry name" value="C-terminal domain of arginine repressor"/>
    <property type="match status" value="1"/>
</dbReference>
<dbReference type="KEGG" id="asla:NCTC11923_02140"/>
<dbReference type="UniPathway" id="UPA00068"/>
<comment type="similarity">
    <text evidence="2 8">Belongs to the ArgR family.</text>
</comment>
<dbReference type="GO" id="GO:0034618">
    <property type="term" value="F:arginine binding"/>
    <property type="evidence" value="ECO:0007669"/>
    <property type="project" value="InterPro"/>
</dbReference>
<dbReference type="InterPro" id="IPR036390">
    <property type="entry name" value="WH_DNA-bd_sf"/>
</dbReference>
<evidence type="ECO:0000256" key="7">
    <source>
        <dbReference type="ARBA" id="ARBA00023163"/>
    </source>
</evidence>
<dbReference type="EMBL" id="LR134363">
    <property type="protein sequence ID" value="VEG75469.1"/>
    <property type="molecule type" value="Genomic_DNA"/>
</dbReference>
<accession>A0A3S4WLF0</accession>
<dbReference type="GO" id="GO:0051259">
    <property type="term" value="P:protein complex oligomerization"/>
    <property type="evidence" value="ECO:0007669"/>
    <property type="project" value="InterPro"/>
</dbReference>
<dbReference type="InterPro" id="IPR020899">
    <property type="entry name" value="Arg_repress_C"/>
</dbReference>
<keyword evidence="4 8" id="KW-0678">Repressor</keyword>
<comment type="function">
    <text evidence="8">Regulates arginine biosynthesis genes.</text>
</comment>
<dbReference type="Pfam" id="PF01316">
    <property type="entry name" value="Arg_repressor"/>
    <property type="match status" value="1"/>
</dbReference>
<dbReference type="Gene3D" id="3.30.1360.40">
    <property type="match status" value="1"/>
</dbReference>
<evidence type="ECO:0000256" key="1">
    <source>
        <dbReference type="ARBA" id="ARBA00004496"/>
    </source>
</evidence>
<evidence type="ECO:0000256" key="3">
    <source>
        <dbReference type="ARBA" id="ARBA00022490"/>
    </source>
</evidence>
<gene>
    <name evidence="8 12" type="primary">argR</name>
    <name evidence="12" type="ORF">NCTC11923_02140</name>
</gene>
<dbReference type="GO" id="GO:0005737">
    <property type="term" value="C:cytoplasm"/>
    <property type="evidence" value="ECO:0007669"/>
    <property type="project" value="UniProtKB-SubCell"/>
</dbReference>
<keyword evidence="3 8" id="KW-0963">Cytoplasm</keyword>
<dbReference type="GO" id="GO:0003677">
    <property type="term" value="F:DNA binding"/>
    <property type="evidence" value="ECO:0007669"/>
    <property type="project" value="UniProtKB-KW"/>
</dbReference>
<sequence>MSMALEEHDLAADEAGAQSPRTTARAGASSPSTKAARHALITRILAKERIRSQAQLRDVLASHGVSTTQATLSRDLVELRATKIRSAGGRQEYAIPETSVPGQAPTGAPVRDDGTLADHTTARLTRWCADLLVTVEWAGGQVVLRTLPGAAELLASAVDDAMMPGILGCIAGDNTVLVITRSEEISAEVSGHLLALADSRPRL</sequence>
<feature type="domain" description="Arginine repressor C-terminal" evidence="11">
    <location>
        <begin position="129"/>
        <end position="190"/>
    </location>
</feature>
<evidence type="ECO:0000256" key="9">
    <source>
        <dbReference type="SAM" id="MobiDB-lite"/>
    </source>
</evidence>
<evidence type="ECO:0000256" key="4">
    <source>
        <dbReference type="ARBA" id="ARBA00022491"/>
    </source>
</evidence>
<dbReference type="InterPro" id="IPR036388">
    <property type="entry name" value="WH-like_DNA-bd_sf"/>
</dbReference>
<dbReference type="Pfam" id="PF02863">
    <property type="entry name" value="Arg_repressor_C"/>
    <property type="match status" value="1"/>
</dbReference>
<dbReference type="PANTHER" id="PTHR34471:SF1">
    <property type="entry name" value="ARGININE REPRESSOR"/>
    <property type="match status" value="1"/>
</dbReference>
<dbReference type="SUPFAM" id="SSF46785">
    <property type="entry name" value="Winged helix' DNA-binding domain"/>
    <property type="match status" value="1"/>
</dbReference>
<reference evidence="12 13" key="1">
    <citation type="submission" date="2018-12" db="EMBL/GenBank/DDBJ databases">
        <authorList>
            <consortium name="Pathogen Informatics"/>
        </authorList>
    </citation>
    <scope>NUCLEOTIDE SEQUENCE [LARGE SCALE GENOMIC DNA]</scope>
    <source>
        <strain evidence="12 13">NCTC11923</strain>
    </source>
</reference>
<dbReference type="PANTHER" id="PTHR34471">
    <property type="entry name" value="ARGININE REPRESSOR"/>
    <property type="match status" value="1"/>
</dbReference>